<accession>A0ACB7ZUC7</accession>
<evidence type="ECO:0000313" key="2">
    <source>
        <dbReference type="Proteomes" id="UP000790377"/>
    </source>
</evidence>
<protein>
    <submittedName>
        <fullName evidence="1">Uncharacterized protein</fullName>
    </submittedName>
</protein>
<keyword evidence="2" id="KW-1185">Reference proteome</keyword>
<feature type="non-terminal residue" evidence="1">
    <location>
        <position position="1"/>
    </location>
</feature>
<gene>
    <name evidence="1" type="ORF">BJ138DRAFT_1236291</name>
</gene>
<name>A0ACB7ZUC7_9AGAM</name>
<feature type="non-terminal residue" evidence="1">
    <location>
        <position position="389"/>
    </location>
</feature>
<dbReference type="Proteomes" id="UP000790377">
    <property type="component" value="Unassembled WGS sequence"/>
</dbReference>
<reference evidence="1" key="1">
    <citation type="journal article" date="2021" name="New Phytol.">
        <title>Evolutionary innovations through gain and loss of genes in the ectomycorrhizal Boletales.</title>
        <authorList>
            <person name="Wu G."/>
            <person name="Miyauchi S."/>
            <person name="Morin E."/>
            <person name="Kuo A."/>
            <person name="Drula E."/>
            <person name="Varga T."/>
            <person name="Kohler A."/>
            <person name="Feng B."/>
            <person name="Cao Y."/>
            <person name="Lipzen A."/>
            <person name="Daum C."/>
            <person name="Hundley H."/>
            <person name="Pangilinan J."/>
            <person name="Johnson J."/>
            <person name="Barry K."/>
            <person name="LaButti K."/>
            <person name="Ng V."/>
            <person name="Ahrendt S."/>
            <person name="Min B."/>
            <person name="Choi I.G."/>
            <person name="Park H."/>
            <person name="Plett J.M."/>
            <person name="Magnuson J."/>
            <person name="Spatafora J.W."/>
            <person name="Nagy L.G."/>
            <person name="Henrissat B."/>
            <person name="Grigoriev I.V."/>
            <person name="Yang Z.L."/>
            <person name="Xu J."/>
            <person name="Martin F.M."/>
        </authorList>
    </citation>
    <scope>NUCLEOTIDE SEQUENCE</scope>
    <source>
        <strain evidence="1">ATCC 28755</strain>
    </source>
</reference>
<proteinExistence type="predicted"/>
<evidence type="ECO:0000313" key="1">
    <source>
        <dbReference type="EMBL" id="KAH7904676.1"/>
    </source>
</evidence>
<sequence>TNMPRRTQGLTRTRERQKLSKEARAEVSVRRQEAAEKFKTDLDDAWGEINKVTENIAASNGKSIRHVQQQLHMGRALAHKRRTKMSDWNAFCWKRRKENINTRKYGTGKGVLPSLTQDLSKEYASLTREEKDVITAEYTEYKMTKTLGRRISTKSKINDVAQTMKVLNSLNSRTGVQSLAFITRGTTDLPLRGMSFATAGVDKFMSTTMNIDPQDFVSRMEGFSVQGIKGAAKNHAQRVSEVRGLIRSKMQNALRDVSGMPRATMSWKYHFTNVVERYKVKLVGWPDNVPFTNLSEASSAIHVLESLHRKLESGVIHWESIDDGELACLRNEYNQKIANGEITEPSRCTRSDKNKKRTRKEGANTGASRATYKSKEFIHDDDNDDSDSD</sequence>
<comment type="caution">
    <text evidence="1">The sequence shown here is derived from an EMBL/GenBank/DDBJ whole genome shotgun (WGS) entry which is preliminary data.</text>
</comment>
<organism evidence="1 2">
    <name type="scientific">Hygrophoropsis aurantiaca</name>
    <dbReference type="NCBI Taxonomy" id="72124"/>
    <lineage>
        <taxon>Eukaryota</taxon>
        <taxon>Fungi</taxon>
        <taxon>Dikarya</taxon>
        <taxon>Basidiomycota</taxon>
        <taxon>Agaricomycotina</taxon>
        <taxon>Agaricomycetes</taxon>
        <taxon>Agaricomycetidae</taxon>
        <taxon>Boletales</taxon>
        <taxon>Coniophorineae</taxon>
        <taxon>Hygrophoropsidaceae</taxon>
        <taxon>Hygrophoropsis</taxon>
    </lineage>
</organism>
<dbReference type="EMBL" id="MU268393">
    <property type="protein sequence ID" value="KAH7904676.1"/>
    <property type="molecule type" value="Genomic_DNA"/>
</dbReference>